<dbReference type="Pfam" id="PF04364">
    <property type="entry name" value="DNA_pol3_chi"/>
    <property type="match status" value="1"/>
</dbReference>
<dbReference type="EMBL" id="QBKA01000002">
    <property type="protein sequence ID" value="RDC59530.1"/>
    <property type="molecule type" value="Genomic_DNA"/>
</dbReference>
<dbReference type="InterPro" id="IPR007459">
    <property type="entry name" value="DNA_pol3_chi"/>
</dbReference>
<protein>
    <submittedName>
        <fullName evidence="1">DNA-directed DNA polymerase</fullName>
        <ecNumber evidence="1">2.7.7.7</ecNumber>
    </submittedName>
</protein>
<dbReference type="EC" id="2.7.7.7" evidence="1"/>
<evidence type="ECO:0000313" key="1">
    <source>
        <dbReference type="EMBL" id="RDC59530.1"/>
    </source>
</evidence>
<keyword evidence="1" id="KW-0808">Transferase</keyword>
<dbReference type="Proteomes" id="UP000253727">
    <property type="component" value="Unassembled WGS sequence"/>
</dbReference>
<sequence length="145" mass="16115">MKVDFWLLDGDPVERVVTLIADKSLAEDKRVLVVAQDAGVRKAISRSLWAHRPDRFLANGEAGQTGAARQPILLSAECEAANGAPYVILADGTWPEGADSFERAFVLFPADRKDEARAIWRSLDDREGMERSFFRQEGGRWVKAA</sequence>
<name>A0A369Q532_9SPHN</name>
<dbReference type="RefSeq" id="WP_115365872.1">
    <property type="nucleotide sequence ID" value="NZ_QBKA01000002.1"/>
</dbReference>
<reference evidence="1 2" key="1">
    <citation type="submission" date="2018-04" db="EMBL/GenBank/DDBJ databases">
        <title>Altererythrobacter sp. HME9302 genome sequencing and assembly.</title>
        <authorList>
            <person name="Kang H."/>
            <person name="Kim H."/>
            <person name="Joh K."/>
        </authorList>
    </citation>
    <scope>NUCLEOTIDE SEQUENCE [LARGE SCALE GENOMIC DNA]</scope>
    <source>
        <strain evidence="1 2">HME9302</strain>
    </source>
</reference>
<dbReference type="PANTHER" id="PTHR38767">
    <property type="entry name" value="DNA POLYMERASE III SUBUNIT CHI"/>
    <property type="match status" value="1"/>
</dbReference>
<dbReference type="PANTHER" id="PTHR38767:SF1">
    <property type="entry name" value="DNA POLYMERASE III SUBUNIT CHI"/>
    <property type="match status" value="1"/>
</dbReference>
<organism evidence="1 2">
    <name type="scientific">Alteripontixanthobacter maritimus</name>
    <dbReference type="NCBI Taxonomy" id="2161824"/>
    <lineage>
        <taxon>Bacteria</taxon>
        <taxon>Pseudomonadati</taxon>
        <taxon>Pseudomonadota</taxon>
        <taxon>Alphaproteobacteria</taxon>
        <taxon>Sphingomonadales</taxon>
        <taxon>Erythrobacteraceae</taxon>
        <taxon>Alteripontixanthobacter</taxon>
    </lineage>
</organism>
<keyword evidence="2" id="KW-1185">Reference proteome</keyword>
<comment type="caution">
    <text evidence="1">The sequence shown here is derived from an EMBL/GenBank/DDBJ whole genome shotgun (WGS) entry which is preliminary data.</text>
</comment>
<evidence type="ECO:0000313" key="2">
    <source>
        <dbReference type="Proteomes" id="UP000253727"/>
    </source>
</evidence>
<keyword evidence="1" id="KW-0548">Nucleotidyltransferase</keyword>
<dbReference type="Gene3D" id="3.40.50.10110">
    <property type="entry name" value="DNA polymerase III subunit chi"/>
    <property type="match status" value="1"/>
</dbReference>
<dbReference type="GO" id="GO:0006260">
    <property type="term" value="P:DNA replication"/>
    <property type="evidence" value="ECO:0007669"/>
    <property type="project" value="InterPro"/>
</dbReference>
<dbReference type="InterPro" id="IPR036768">
    <property type="entry name" value="PolIII_chi_sf"/>
</dbReference>
<dbReference type="OrthoDB" id="9795973at2"/>
<dbReference type="AlphaFoldDB" id="A0A369Q532"/>
<dbReference type="GO" id="GO:0032298">
    <property type="term" value="P:positive regulation of DNA-templated DNA replication initiation"/>
    <property type="evidence" value="ECO:0007669"/>
    <property type="project" value="TreeGrafter"/>
</dbReference>
<proteinExistence type="predicted"/>
<dbReference type="GO" id="GO:0003887">
    <property type="term" value="F:DNA-directed DNA polymerase activity"/>
    <property type="evidence" value="ECO:0007669"/>
    <property type="project" value="UniProtKB-KW"/>
</dbReference>
<dbReference type="SUPFAM" id="SSF102400">
    <property type="entry name" value="DNA polymerase III chi subunit"/>
    <property type="match status" value="1"/>
</dbReference>
<gene>
    <name evidence="1" type="primary">holC</name>
    <name evidence="1" type="ORF">HME9302_00720</name>
</gene>
<accession>A0A369Q532</accession>
<dbReference type="GO" id="GO:0003677">
    <property type="term" value="F:DNA binding"/>
    <property type="evidence" value="ECO:0007669"/>
    <property type="project" value="InterPro"/>
</dbReference>
<keyword evidence="1" id="KW-0239">DNA-directed DNA polymerase</keyword>